<dbReference type="Pfam" id="PF00155">
    <property type="entry name" value="Aminotran_1_2"/>
    <property type="match status" value="1"/>
</dbReference>
<name>A0A4P6PBZ4_9GAMM</name>
<dbReference type="InterPro" id="IPR036390">
    <property type="entry name" value="WH_DNA-bd_sf"/>
</dbReference>
<feature type="domain" description="HTH gntR-type" evidence="6">
    <location>
        <begin position="14"/>
        <end position="82"/>
    </location>
</feature>
<dbReference type="EMBL" id="CP034759">
    <property type="protein sequence ID" value="QBG37177.1"/>
    <property type="molecule type" value="Genomic_DNA"/>
</dbReference>
<accession>A0A4P6PBZ4</accession>
<proteinExistence type="inferred from homology"/>
<evidence type="ECO:0000256" key="1">
    <source>
        <dbReference type="ARBA" id="ARBA00005384"/>
    </source>
</evidence>
<dbReference type="Proteomes" id="UP000290244">
    <property type="component" value="Chromosome"/>
</dbReference>
<dbReference type="Gene3D" id="1.10.10.10">
    <property type="entry name" value="Winged helix-like DNA-binding domain superfamily/Winged helix DNA-binding domain"/>
    <property type="match status" value="1"/>
</dbReference>
<dbReference type="GO" id="GO:0003677">
    <property type="term" value="F:DNA binding"/>
    <property type="evidence" value="ECO:0007669"/>
    <property type="project" value="UniProtKB-KW"/>
</dbReference>
<evidence type="ECO:0000313" key="8">
    <source>
        <dbReference type="Proteomes" id="UP000290244"/>
    </source>
</evidence>
<evidence type="ECO:0000256" key="4">
    <source>
        <dbReference type="ARBA" id="ARBA00023125"/>
    </source>
</evidence>
<evidence type="ECO:0000313" key="7">
    <source>
        <dbReference type="EMBL" id="QBG37177.1"/>
    </source>
</evidence>
<dbReference type="PRINTS" id="PR00035">
    <property type="entry name" value="HTHGNTR"/>
</dbReference>
<comment type="similarity">
    <text evidence="1">In the C-terminal section; belongs to the class-I pyridoxal-phosphate-dependent aminotransferase family.</text>
</comment>
<keyword evidence="7" id="KW-0808">Transferase</keyword>
<evidence type="ECO:0000256" key="3">
    <source>
        <dbReference type="ARBA" id="ARBA00023015"/>
    </source>
</evidence>
<dbReference type="InterPro" id="IPR015421">
    <property type="entry name" value="PyrdxlP-dep_Trfase_major"/>
</dbReference>
<dbReference type="GO" id="GO:0030170">
    <property type="term" value="F:pyridoxal phosphate binding"/>
    <property type="evidence" value="ECO:0007669"/>
    <property type="project" value="InterPro"/>
</dbReference>
<keyword evidence="3" id="KW-0805">Transcription regulation</keyword>
<dbReference type="KEGG" id="lsd:EMK97_16290"/>
<dbReference type="SUPFAM" id="SSF53383">
    <property type="entry name" value="PLP-dependent transferases"/>
    <property type="match status" value="1"/>
</dbReference>
<dbReference type="Gene3D" id="3.40.640.10">
    <property type="entry name" value="Type I PLP-dependent aspartate aminotransferase-like (Major domain)"/>
    <property type="match status" value="1"/>
</dbReference>
<keyword evidence="5" id="KW-0804">Transcription</keyword>
<dbReference type="InterPro" id="IPR004839">
    <property type="entry name" value="Aminotransferase_I/II_large"/>
</dbReference>
<dbReference type="SMART" id="SM00345">
    <property type="entry name" value="HTH_GNTR"/>
    <property type="match status" value="1"/>
</dbReference>
<dbReference type="InterPro" id="IPR000524">
    <property type="entry name" value="Tscrpt_reg_HTH_GntR"/>
</dbReference>
<dbReference type="PROSITE" id="PS50949">
    <property type="entry name" value="HTH_GNTR"/>
    <property type="match status" value="1"/>
</dbReference>
<dbReference type="SUPFAM" id="SSF46785">
    <property type="entry name" value="Winged helix' DNA-binding domain"/>
    <property type="match status" value="1"/>
</dbReference>
<sequence length="496" mass="55565">MKSFSLKLDSDTNIAKYLKIAQAIRQAIKQGQLKPKESLPSARHLAVQIGVNRHTIMAAYNELIAQGWLEAKPRSGYKVVEHLPIEASQALASKNRLSDNGHSTSAAQFQWHFAKQPVVVKASEKNASDYRFNFSGGQPDIREFPFKEFKSYFSHACQQPKFEQLSYGDNQGDAALLEQIAIYLRRVRAINDKELMICNGSQEALYMVSQLLLQAGDKVAVEPLGYPPAWAAFKSAGAELVSVEQDEQGVVPKALAKVLVKGGVKLIYLTPLHQYPTTVTLSVGRRMEIYQLAAKYGVAIIEDDYDHEFHYDSQPIAPFASDDPLGLVIYISTFSKLMFGGARIGYVCADQVLIKQLAAYKTLLNHKSNVLVQQAVAHWMRFGGFESHLRKMTRLYHKRRDHLVALLAQYQDIGLPIKFTCPAGGMAIWLDTGRSVIGLKEVLLTQDVYLQTEVEFNVNKHLAKDAYRYIRLGFAAMTEEEMAQGLDKVMQALYAI</sequence>
<evidence type="ECO:0000256" key="2">
    <source>
        <dbReference type="ARBA" id="ARBA00022898"/>
    </source>
</evidence>
<dbReference type="CDD" id="cd07377">
    <property type="entry name" value="WHTH_GntR"/>
    <property type="match status" value="1"/>
</dbReference>
<gene>
    <name evidence="7" type="ORF">EMK97_16290</name>
</gene>
<keyword evidence="4" id="KW-0238">DNA-binding</keyword>
<dbReference type="Pfam" id="PF00392">
    <property type="entry name" value="GntR"/>
    <property type="match status" value="1"/>
</dbReference>
<dbReference type="InterPro" id="IPR036388">
    <property type="entry name" value="WH-like_DNA-bd_sf"/>
</dbReference>
<evidence type="ECO:0000259" key="6">
    <source>
        <dbReference type="PROSITE" id="PS50949"/>
    </source>
</evidence>
<keyword evidence="7" id="KW-0032">Aminotransferase</keyword>
<dbReference type="PANTHER" id="PTHR46577">
    <property type="entry name" value="HTH-TYPE TRANSCRIPTIONAL REGULATORY PROTEIN GABR"/>
    <property type="match status" value="1"/>
</dbReference>
<keyword evidence="8" id="KW-1185">Reference proteome</keyword>
<dbReference type="GO" id="GO:0008483">
    <property type="term" value="F:transaminase activity"/>
    <property type="evidence" value="ECO:0007669"/>
    <property type="project" value="UniProtKB-KW"/>
</dbReference>
<evidence type="ECO:0000256" key="5">
    <source>
        <dbReference type="ARBA" id="ARBA00023163"/>
    </source>
</evidence>
<organism evidence="7 8">
    <name type="scientific">Litorilituus sediminis</name>
    <dbReference type="NCBI Taxonomy" id="718192"/>
    <lineage>
        <taxon>Bacteria</taxon>
        <taxon>Pseudomonadati</taxon>
        <taxon>Pseudomonadota</taxon>
        <taxon>Gammaproteobacteria</taxon>
        <taxon>Alteromonadales</taxon>
        <taxon>Colwelliaceae</taxon>
        <taxon>Litorilituus</taxon>
    </lineage>
</organism>
<dbReference type="InterPro" id="IPR051446">
    <property type="entry name" value="HTH_trans_reg/aminotransferase"/>
</dbReference>
<dbReference type="CDD" id="cd00609">
    <property type="entry name" value="AAT_like"/>
    <property type="match status" value="1"/>
</dbReference>
<reference evidence="7 8" key="1">
    <citation type="submission" date="2018-12" db="EMBL/GenBank/DDBJ databases">
        <title>Complete genome of Litorilituus sediminis.</title>
        <authorList>
            <person name="Liu A."/>
            <person name="Rong J."/>
        </authorList>
    </citation>
    <scope>NUCLEOTIDE SEQUENCE [LARGE SCALE GENOMIC DNA]</scope>
    <source>
        <strain evidence="7 8">JCM 17549</strain>
    </source>
</reference>
<dbReference type="GO" id="GO:0003700">
    <property type="term" value="F:DNA-binding transcription factor activity"/>
    <property type="evidence" value="ECO:0007669"/>
    <property type="project" value="InterPro"/>
</dbReference>
<keyword evidence="2" id="KW-0663">Pyridoxal phosphate</keyword>
<protein>
    <submittedName>
        <fullName evidence="7">PLP-dependent aminotransferase family protein</fullName>
    </submittedName>
</protein>
<dbReference type="InterPro" id="IPR015424">
    <property type="entry name" value="PyrdxlP-dep_Trfase"/>
</dbReference>
<dbReference type="PANTHER" id="PTHR46577:SF1">
    <property type="entry name" value="HTH-TYPE TRANSCRIPTIONAL REGULATORY PROTEIN GABR"/>
    <property type="match status" value="1"/>
</dbReference>
<dbReference type="OrthoDB" id="9808770at2"/>
<dbReference type="AlphaFoldDB" id="A0A4P6PBZ4"/>